<comment type="caution">
    <text evidence="1">The sequence shown here is derived from an EMBL/GenBank/DDBJ whole genome shotgun (WGS) entry which is preliminary data.</text>
</comment>
<dbReference type="Proteomes" id="UP000324748">
    <property type="component" value="Unassembled WGS sequence"/>
</dbReference>
<keyword evidence="2" id="KW-1185">Reference proteome</keyword>
<gene>
    <name evidence="1" type="ORF">PGT21_018135</name>
</gene>
<sequence>MKPLESLHLSVVVTAPEIQLKIPSGIPPEYRGVGRVAVTEEGLPSLSEYLLQSLPPTSIPAQTTTPKLS</sequence>
<dbReference type="EMBL" id="VSWC01000028">
    <property type="protein sequence ID" value="KAA1108574.1"/>
    <property type="molecule type" value="Genomic_DNA"/>
</dbReference>
<proteinExistence type="predicted"/>
<evidence type="ECO:0000313" key="1">
    <source>
        <dbReference type="EMBL" id="KAA1108574.1"/>
    </source>
</evidence>
<evidence type="ECO:0000313" key="2">
    <source>
        <dbReference type="Proteomes" id="UP000324748"/>
    </source>
</evidence>
<organism evidence="1 2">
    <name type="scientific">Puccinia graminis f. sp. tritici</name>
    <dbReference type="NCBI Taxonomy" id="56615"/>
    <lineage>
        <taxon>Eukaryota</taxon>
        <taxon>Fungi</taxon>
        <taxon>Dikarya</taxon>
        <taxon>Basidiomycota</taxon>
        <taxon>Pucciniomycotina</taxon>
        <taxon>Pucciniomycetes</taxon>
        <taxon>Pucciniales</taxon>
        <taxon>Pucciniaceae</taxon>
        <taxon>Puccinia</taxon>
    </lineage>
</organism>
<reference evidence="1 2" key="1">
    <citation type="submission" date="2019-05" db="EMBL/GenBank/DDBJ databases">
        <title>Emergence of the Ug99 lineage of the wheat stem rust pathogen through somatic hybridization.</title>
        <authorList>
            <person name="Li F."/>
            <person name="Upadhyaya N.M."/>
            <person name="Sperschneider J."/>
            <person name="Matny O."/>
            <person name="Nguyen-Phuc H."/>
            <person name="Mago R."/>
            <person name="Raley C."/>
            <person name="Miller M.E."/>
            <person name="Silverstein K.A.T."/>
            <person name="Henningsen E."/>
            <person name="Hirsch C.D."/>
            <person name="Visser B."/>
            <person name="Pretorius Z.A."/>
            <person name="Steffenson B.J."/>
            <person name="Schwessinger B."/>
            <person name="Dodds P.N."/>
            <person name="Figueroa M."/>
        </authorList>
    </citation>
    <scope>NUCLEOTIDE SEQUENCE [LARGE SCALE GENOMIC DNA]</scope>
    <source>
        <strain evidence="1">21-0</strain>
    </source>
</reference>
<dbReference type="AlphaFoldDB" id="A0A5B0Q6J4"/>
<accession>A0A5B0Q6J4</accession>
<name>A0A5B0Q6J4_PUCGR</name>
<protein>
    <submittedName>
        <fullName evidence="1">Uncharacterized protein</fullName>
    </submittedName>
</protein>